<comment type="catalytic activity">
    <reaction evidence="7">
        <text>L-seryl-[protein] + ATP = O-phospho-L-seryl-[protein] + ADP + H(+)</text>
        <dbReference type="Rhea" id="RHEA:17989"/>
        <dbReference type="Rhea" id="RHEA-COMP:9863"/>
        <dbReference type="Rhea" id="RHEA-COMP:11604"/>
        <dbReference type="ChEBI" id="CHEBI:15378"/>
        <dbReference type="ChEBI" id="CHEBI:29999"/>
        <dbReference type="ChEBI" id="CHEBI:30616"/>
        <dbReference type="ChEBI" id="CHEBI:83421"/>
        <dbReference type="ChEBI" id="CHEBI:456216"/>
        <dbReference type="EC" id="2.7.11.1"/>
    </reaction>
</comment>
<evidence type="ECO:0000256" key="7">
    <source>
        <dbReference type="ARBA" id="ARBA00048679"/>
    </source>
</evidence>
<dbReference type="OrthoDB" id="248923at2759"/>
<dbReference type="AlphaFoldDB" id="A0A267DEP8"/>
<protein>
    <recommendedName>
        <fullName evidence="17">Protein kinase domain-containing protein</fullName>
    </recommendedName>
</protein>
<dbReference type="InterPro" id="IPR008984">
    <property type="entry name" value="SMAD_FHA_dom_sf"/>
</dbReference>
<keyword evidence="3 9" id="KW-0547">Nucleotide-binding</keyword>
<evidence type="ECO:0000256" key="10">
    <source>
        <dbReference type="PIRSR" id="PIRSR630616-3"/>
    </source>
</evidence>
<feature type="compositionally biased region" description="Polar residues" evidence="12">
    <location>
        <begin position="523"/>
        <end position="535"/>
    </location>
</feature>
<keyword evidence="16" id="KW-1185">Reference proteome</keyword>
<keyword evidence="5 9" id="KW-0067">ATP-binding</keyword>
<keyword evidence="1" id="KW-0723">Serine/threonine-protein kinase</keyword>
<evidence type="ECO:0000256" key="12">
    <source>
        <dbReference type="SAM" id="MobiDB-lite"/>
    </source>
</evidence>
<dbReference type="InterPro" id="IPR000253">
    <property type="entry name" value="FHA_dom"/>
</dbReference>
<evidence type="ECO:0008006" key="17">
    <source>
        <dbReference type="Google" id="ProtNLM"/>
    </source>
</evidence>
<evidence type="ECO:0000256" key="1">
    <source>
        <dbReference type="ARBA" id="ARBA00022527"/>
    </source>
</evidence>
<dbReference type="PROSITE" id="PS50006">
    <property type="entry name" value="FHA_DOMAIN"/>
    <property type="match status" value="1"/>
</dbReference>
<proteinExistence type="predicted"/>
<dbReference type="SUPFAM" id="SSF56112">
    <property type="entry name" value="Protein kinase-like (PK-like)"/>
    <property type="match status" value="1"/>
</dbReference>
<feature type="domain" description="Protein kinase" evidence="14">
    <location>
        <begin position="221"/>
        <end position="493"/>
    </location>
</feature>
<evidence type="ECO:0000256" key="8">
    <source>
        <dbReference type="PIRSR" id="PIRSR630616-1"/>
    </source>
</evidence>
<evidence type="ECO:0000256" key="6">
    <source>
        <dbReference type="ARBA" id="ARBA00047899"/>
    </source>
</evidence>
<evidence type="ECO:0000256" key="3">
    <source>
        <dbReference type="ARBA" id="ARBA00022741"/>
    </source>
</evidence>
<dbReference type="GO" id="GO:0005524">
    <property type="term" value="F:ATP binding"/>
    <property type="evidence" value="ECO:0007669"/>
    <property type="project" value="UniProtKB-UniRule"/>
</dbReference>
<dbReference type="STRING" id="282301.A0A267DEP8"/>
<dbReference type="SMART" id="SM00240">
    <property type="entry name" value="FHA"/>
    <property type="match status" value="1"/>
</dbReference>
<dbReference type="EMBL" id="NIVC01004362">
    <property type="protein sequence ID" value="PAA47695.1"/>
    <property type="molecule type" value="Genomic_DNA"/>
</dbReference>
<name>A0A267DEP8_9PLAT</name>
<dbReference type="PROSITE" id="PS50011">
    <property type="entry name" value="PROTEIN_KINASE_DOM"/>
    <property type="match status" value="1"/>
</dbReference>
<feature type="compositionally biased region" description="Polar residues" evidence="12">
    <location>
        <begin position="596"/>
        <end position="608"/>
    </location>
</feature>
<dbReference type="Pfam" id="PF00069">
    <property type="entry name" value="Pkinase"/>
    <property type="match status" value="1"/>
</dbReference>
<dbReference type="Proteomes" id="UP000215902">
    <property type="component" value="Unassembled WGS sequence"/>
</dbReference>
<feature type="binding site" evidence="9 11">
    <location>
        <position position="250"/>
    </location>
    <ligand>
        <name>ATP</name>
        <dbReference type="ChEBI" id="CHEBI:30616"/>
    </ligand>
</feature>
<dbReference type="PROSITE" id="PS00108">
    <property type="entry name" value="PROTEIN_KINASE_ST"/>
    <property type="match status" value="1"/>
</dbReference>
<organism evidence="15 16">
    <name type="scientific">Macrostomum lignano</name>
    <dbReference type="NCBI Taxonomy" id="282301"/>
    <lineage>
        <taxon>Eukaryota</taxon>
        <taxon>Metazoa</taxon>
        <taxon>Spiralia</taxon>
        <taxon>Lophotrochozoa</taxon>
        <taxon>Platyhelminthes</taxon>
        <taxon>Rhabditophora</taxon>
        <taxon>Macrostomorpha</taxon>
        <taxon>Macrostomida</taxon>
        <taxon>Macrostomidae</taxon>
        <taxon>Macrostomum</taxon>
    </lineage>
</organism>
<dbReference type="Pfam" id="PF00498">
    <property type="entry name" value="FHA"/>
    <property type="match status" value="1"/>
</dbReference>
<dbReference type="InterPro" id="IPR008271">
    <property type="entry name" value="Ser/Thr_kinase_AS"/>
</dbReference>
<dbReference type="InterPro" id="IPR030616">
    <property type="entry name" value="Aur-like"/>
</dbReference>
<evidence type="ECO:0000259" key="13">
    <source>
        <dbReference type="PROSITE" id="PS50006"/>
    </source>
</evidence>
<keyword evidence="4" id="KW-0418">Kinase</keyword>
<evidence type="ECO:0000313" key="15">
    <source>
        <dbReference type="EMBL" id="PAA47695.1"/>
    </source>
</evidence>
<feature type="region of interest" description="Disordered" evidence="12">
    <location>
        <begin position="510"/>
        <end position="642"/>
    </location>
</feature>
<evidence type="ECO:0000256" key="2">
    <source>
        <dbReference type="ARBA" id="ARBA00022679"/>
    </source>
</evidence>
<dbReference type="PANTHER" id="PTHR24350">
    <property type="entry name" value="SERINE/THREONINE-PROTEIN KINASE IAL-RELATED"/>
    <property type="match status" value="1"/>
</dbReference>
<evidence type="ECO:0000256" key="9">
    <source>
        <dbReference type="PIRSR" id="PIRSR630616-2"/>
    </source>
</evidence>
<dbReference type="InterPro" id="IPR011009">
    <property type="entry name" value="Kinase-like_dom_sf"/>
</dbReference>
<comment type="caution">
    <text evidence="15">The sequence shown here is derived from an EMBL/GenBank/DDBJ whole genome shotgun (WGS) entry which is preliminary data.</text>
</comment>
<dbReference type="SUPFAM" id="SSF49879">
    <property type="entry name" value="SMAD/FHA domain"/>
    <property type="match status" value="1"/>
</dbReference>
<dbReference type="SMART" id="SM00220">
    <property type="entry name" value="S_TKc"/>
    <property type="match status" value="1"/>
</dbReference>
<keyword evidence="2" id="KW-0808">Transferase</keyword>
<comment type="catalytic activity">
    <reaction evidence="6">
        <text>L-threonyl-[protein] + ATP = O-phospho-L-threonyl-[protein] + ADP + H(+)</text>
        <dbReference type="Rhea" id="RHEA:46608"/>
        <dbReference type="Rhea" id="RHEA-COMP:11060"/>
        <dbReference type="Rhea" id="RHEA-COMP:11605"/>
        <dbReference type="ChEBI" id="CHEBI:15378"/>
        <dbReference type="ChEBI" id="CHEBI:30013"/>
        <dbReference type="ChEBI" id="CHEBI:30616"/>
        <dbReference type="ChEBI" id="CHEBI:61977"/>
        <dbReference type="ChEBI" id="CHEBI:456216"/>
        <dbReference type="EC" id="2.7.11.1"/>
    </reaction>
</comment>
<feature type="non-terminal residue" evidence="15">
    <location>
        <position position="1"/>
    </location>
</feature>
<dbReference type="GO" id="GO:0004674">
    <property type="term" value="F:protein serine/threonine kinase activity"/>
    <property type="evidence" value="ECO:0007669"/>
    <property type="project" value="UniProtKB-KW"/>
</dbReference>
<dbReference type="InterPro" id="IPR017441">
    <property type="entry name" value="Protein_kinase_ATP_BS"/>
</dbReference>
<dbReference type="FunFam" id="1.10.510.10:FF:000571">
    <property type="entry name" value="Maternal embryonic leucine zipper kinase"/>
    <property type="match status" value="1"/>
</dbReference>
<dbReference type="PROSITE" id="PS00107">
    <property type="entry name" value="PROTEIN_KINASE_ATP"/>
    <property type="match status" value="1"/>
</dbReference>
<evidence type="ECO:0000256" key="11">
    <source>
        <dbReference type="PROSITE-ProRule" id="PRU10141"/>
    </source>
</evidence>
<evidence type="ECO:0000256" key="4">
    <source>
        <dbReference type="ARBA" id="ARBA00022777"/>
    </source>
</evidence>
<accession>A0A267DEP8</accession>
<feature type="compositionally biased region" description="Low complexity" evidence="12">
    <location>
        <begin position="567"/>
        <end position="584"/>
    </location>
</feature>
<evidence type="ECO:0000259" key="14">
    <source>
        <dbReference type="PROSITE" id="PS50011"/>
    </source>
</evidence>
<feature type="compositionally biased region" description="Low complexity" evidence="12">
    <location>
        <begin position="536"/>
        <end position="558"/>
    </location>
</feature>
<feature type="cross-link" description="Glycyl lysine isopeptide (Lys-Gly) (interchain with G-Cter in SUMO2)" evidence="10">
    <location>
        <position position="351"/>
    </location>
</feature>
<feature type="binding site" evidence="9">
    <location>
        <begin position="353"/>
        <end position="354"/>
    </location>
    <ligand>
        <name>ATP</name>
        <dbReference type="ChEBI" id="CHEBI:30616"/>
    </ligand>
</feature>
<gene>
    <name evidence="15" type="ORF">BOX15_Mlig001032g3</name>
</gene>
<feature type="domain" description="FHA" evidence="13">
    <location>
        <begin position="76"/>
        <end position="173"/>
    </location>
</feature>
<feature type="active site" description="Proton acceptor" evidence="8">
    <location>
        <position position="349"/>
    </location>
</feature>
<evidence type="ECO:0000313" key="16">
    <source>
        <dbReference type="Proteomes" id="UP000215902"/>
    </source>
</evidence>
<evidence type="ECO:0000256" key="5">
    <source>
        <dbReference type="ARBA" id="ARBA00022840"/>
    </source>
</evidence>
<dbReference type="Gene3D" id="1.10.510.10">
    <property type="entry name" value="Transferase(Phosphotransferase) domain 1"/>
    <property type="match status" value="1"/>
</dbReference>
<dbReference type="InterPro" id="IPR000719">
    <property type="entry name" value="Prot_kinase_dom"/>
</dbReference>
<feature type="compositionally biased region" description="Low complexity" evidence="12">
    <location>
        <begin position="618"/>
        <end position="629"/>
    </location>
</feature>
<sequence length="642" mass="69665">TNSTFIYNSIIMSEVYATQFIDGYKDFDDIIDTNGATPTIENGSQNPVNGNGLPTWGRLLSVNDDFPSIELQKHSISVGRGSSCDFCLPSLKRSQQISTHHFNLLRMPDVKVDSQRNDSLGQSVSNGESKINANGNGDCADEQANGHVEPTVTMVTVLQDHSTNGTFVDGVKVGKDKQVLLQSNQVISLLSPSNRCWMYTACGSSESDQKPKLPASLADKYVLSKQLGEGGFGAVYLAYEIGTCEPCAIKILSKRDLFYLGNVSEVDRAIQTQEVKNLMTIQHPNIIRMMEFINETEEAFIVLEYMAGGDLYDKISECKTLSEAQAKHIGYQLADAILHLHENNITHRDIKPENVLLVDKNADMPTVKLTDFGLSKLLHRGTVLRTVCGTPGYTAPEIDSLEDEQSYTNKCDVWSLGALLFTCLLGRSYDRDTDAELLALRAAASTELPDSPSDEASPSIAVSPSVASVLLAMLEPLPERRLCMADVVAHDWFADCRLGKADSSTAAAATASTGDSVEVNGGDTPQSQSDVNCQKPSLSSAPTLEAAAAHSASPAVSARSKKRQSKRLSAAAATASPQPQSPARSSRRKRSRQEVDNSATEEVQLQQPQRHESRGEPEAAATPLEPEAPQAKRWRGWGCQLL</sequence>
<dbReference type="Gene3D" id="2.60.200.20">
    <property type="match status" value="1"/>
</dbReference>
<reference evidence="15 16" key="1">
    <citation type="submission" date="2017-06" db="EMBL/GenBank/DDBJ databases">
        <title>A platform for efficient transgenesis in Macrostomum lignano, a flatworm model organism for stem cell research.</title>
        <authorList>
            <person name="Berezikov E."/>
        </authorList>
    </citation>
    <scope>NUCLEOTIDE SEQUENCE [LARGE SCALE GENOMIC DNA]</scope>
    <source>
        <strain evidence="15">DV1</strain>
        <tissue evidence="15">Whole organism</tissue>
    </source>
</reference>
<feature type="binding site" evidence="9">
    <location>
        <position position="371"/>
    </location>
    <ligand>
        <name>ATP</name>
        <dbReference type="ChEBI" id="CHEBI:30616"/>
    </ligand>
</feature>